<name>Q6LJT2_PHOPR</name>
<reference evidence="3" key="1">
    <citation type="journal article" date="2005" name="Science">
        <title>Life at depth: Photobacterium profundum genome sequence and expression analysis.</title>
        <authorList>
            <person name="Vezzi A."/>
            <person name="Campanaro S."/>
            <person name="D'Angelo M."/>
            <person name="Simonato F."/>
            <person name="Vitulo N."/>
            <person name="Lauro F.M."/>
            <person name="Cestaro A."/>
            <person name="Malacrida G."/>
            <person name="Simionati B."/>
            <person name="Cannata N."/>
            <person name="Romualdi C."/>
            <person name="Bartlett D.H."/>
            <person name="Valle G."/>
        </authorList>
    </citation>
    <scope>NUCLEOTIDE SEQUENCE [LARGE SCALE GENOMIC DNA]</scope>
    <source>
        <strain evidence="3">ATCC BAA-1253 / SS9</strain>
    </source>
</reference>
<feature type="signal peptide" evidence="1">
    <location>
        <begin position="1"/>
        <end position="22"/>
    </location>
</feature>
<dbReference type="KEGG" id="ppr:PBPRB0575"/>
<gene>
    <name evidence="2" type="ordered locus">PBPRB0575</name>
</gene>
<evidence type="ECO:0000313" key="2">
    <source>
        <dbReference type="EMBL" id="CAG22448.1"/>
    </source>
</evidence>
<dbReference type="eggNOG" id="ENOG5032RPX">
    <property type="taxonomic scope" value="Bacteria"/>
</dbReference>
<evidence type="ECO:0000256" key="1">
    <source>
        <dbReference type="SAM" id="SignalP"/>
    </source>
</evidence>
<dbReference type="AlphaFoldDB" id="Q6LJT2"/>
<protein>
    <recommendedName>
        <fullName evidence="4">Phage protein</fullName>
    </recommendedName>
</protein>
<keyword evidence="3" id="KW-1185">Reference proteome</keyword>
<dbReference type="RefSeq" id="WP_011220666.1">
    <property type="nucleotide sequence ID" value="NC_006371.1"/>
</dbReference>
<feature type="chain" id="PRO_5004276110" description="Phage protein" evidence="1">
    <location>
        <begin position="23"/>
        <end position="174"/>
    </location>
</feature>
<evidence type="ECO:0008006" key="4">
    <source>
        <dbReference type="Google" id="ProtNLM"/>
    </source>
</evidence>
<accession>Q6LJT2</accession>
<organism evidence="2 3">
    <name type="scientific">Photobacterium profundum (strain SS9)</name>
    <dbReference type="NCBI Taxonomy" id="298386"/>
    <lineage>
        <taxon>Bacteria</taxon>
        <taxon>Pseudomonadati</taxon>
        <taxon>Pseudomonadota</taxon>
        <taxon>Gammaproteobacteria</taxon>
        <taxon>Vibrionales</taxon>
        <taxon>Vibrionaceae</taxon>
        <taxon>Photobacterium</taxon>
    </lineage>
</organism>
<evidence type="ECO:0000313" key="3">
    <source>
        <dbReference type="Proteomes" id="UP000000593"/>
    </source>
</evidence>
<dbReference type="EMBL" id="CR378676">
    <property type="protein sequence ID" value="CAG22448.1"/>
    <property type="molecule type" value="Genomic_DNA"/>
</dbReference>
<dbReference type="HOGENOM" id="CLU_1538651_0_0_6"/>
<proteinExistence type="predicted"/>
<keyword evidence="1" id="KW-0732">Signal</keyword>
<dbReference type="STRING" id="298386.PBPRB0575"/>
<dbReference type="Proteomes" id="UP000000593">
    <property type="component" value="Chromosome 2"/>
</dbReference>
<sequence length="174" mass="17222">MCYVLAGAALAGAMGYGTAAYAGLSTAATVAAVASAAAAGASAGSGVEAAKYNEKVAKLNANELENKANTERKVGAIEAGNKTVETRQRTSRAAAQLGAGGLSLSTGTSADLLAQNEEMGAVDSLTILNNSSRKALGYETKASNLISQAKSATKQAYIRGGTSILGSVASVGMI</sequence>